<dbReference type="Pfam" id="PF05859">
    <property type="entry name" value="Mis12"/>
    <property type="match status" value="1"/>
</dbReference>
<reference evidence="10 11" key="1">
    <citation type="submission" date="2022-07" db="EMBL/GenBank/DDBJ databases">
        <title>Genome-wide signatures of adaptation to extreme environments.</title>
        <authorList>
            <person name="Cho C.H."/>
            <person name="Yoon H.S."/>
        </authorList>
    </citation>
    <scope>NUCLEOTIDE SEQUENCE [LARGE SCALE GENOMIC DNA]</scope>
    <source>
        <strain evidence="10 11">108.79 E11</strain>
    </source>
</reference>
<evidence type="ECO:0000256" key="3">
    <source>
        <dbReference type="ARBA" id="ARBA00022454"/>
    </source>
</evidence>
<dbReference type="AlphaFoldDB" id="A0AAV9IFG0"/>
<dbReference type="InterPro" id="IPR008685">
    <property type="entry name" value="Centromere_Mis12"/>
</dbReference>
<evidence type="ECO:0000256" key="8">
    <source>
        <dbReference type="ARBA" id="ARBA00023306"/>
    </source>
</evidence>
<evidence type="ECO:0000256" key="6">
    <source>
        <dbReference type="ARBA" id="ARBA00022838"/>
    </source>
</evidence>
<comment type="similarity">
    <text evidence="2">Belongs to the mis12 family.</text>
</comment>
<dbReference type="GO" id="GO:0051382">
    <property type="term" value="P:kinetochore assembly"/>
    <property type="evidence" value="ECO:0007669"/>
    <property type="project" value="TreeGrafter"/>
</dbReference>
<dbReference type="PANTHER" id="PTHR14527:SF2">
    <property type="entry name" value="PROTEIN MIS12 HOMOLOG"/>
    <property type="match status" value="1"/>
</dbReference>
<dbReference type="GO" id="GO:0000444">
    <property type="term" value="C:MIS12/MIND type complex"/>
    <property type="evidence" value="ECO:0007669"/>
    <property type="project" value="TreeGrafter"/>
</dbReference>
<dbReference type="PANTHER" id="PTHR14527">
    <property type="entry name" value="PROTEIN MIS12 HOMOLOG"/>
    <property type="match status" value="1"/>
</dbReference>
<keyword evidence="3" id="KW-0158">Chromosome</keyword>
<keyword evidence="11" id="KW-1185">Reference proteome</keyword>
<evidence type="ECO:0000256" key="9">
    <source>
        <dbReference type="ARBA" id="ARBA00023328"/>
    </source>
</evidence>
<evidence type="ECO:0000313" key="10">
    <source>
        <dbReference type="EMBL" id="KAK4526097.1"/>
    </source>
</evidence>
<keyword evidence="6" id="KW-0995">Kinetochore</keyword>
<dbReference type="EMBL" id="JANCYU010000036">
    <property type="protein sequence ID" value="KAK4526097.1"/>
    <property type="molecule type" value="Genomic_DNA"/>
</dbReference>
<keyword evidence="8" id="KW-0131">Cell cycle</keyword>
<comment type="subcellular location">
    <subcellularLocation>
        <location evidence="1">Chromosome</location>
        <location evidence="1">Centromere</location>
        <location evidence="1">Kinetochore</location>
    </subcellularLocation>
</comment>
<dbReference type="Proteomes" id="UP001300502">
    <property type="component" value="Unassembled WGS sequence"/>
</dbReference>
<evidence type="ECO:0000256" key="2">
    <source>
        <dbReference type="ARBA" id="ARBA00008643"/>
    </source>
</evidence>
<keyword evidence="7" id="KW-0175">Coiled coil</keyword>
<protein>
    <recommendedName>
        <fullName evidence="12">Protein MIS12 homolog</fullName>
    </recommendedName>
</protein>
<dbReference type="GO" id="GO:0051301">
    <property type="term" value="P:cell division"/>
    <property type="evidence" value="ECO:0007669"/>
    <property type="project" value="UniProtKB-KW"/>
</dbReference>
<sequence length="255" mass="29209">MSPNATLEEPSSTKFSSGSSVTSQISMLLDFQPMEFIVELFQTVDNVICDCLDSLKASLDEKSFPTQYRADIDKGIQSLQDCLVSESDFQFDLFELYTLYNIFRIPSNLGSLPPNATFFSQCIDTDVTSKLDEELEEILKDIRSLRYSKRRFERELRLLNSDLEAFDVIRPILQKVTQEDPLFLSKDGVATTLNLLRNTLKSSEHCSKLKQEIESRWVPSNEELPHAENPRLKLDISSISLTDLQKMTSKLKQQF</sequence>
<dbReference type="GO" id="GO:0005634">
    <property type="term" value="C:nucleus"/>
    <property type="evidence" value="ECO:0007669"/>
    <property type="project" value="InterPro"/>
</dbReference>
<keyword evidence="4" id="KW-0132">Cell division</keyword>
<accession>A0AAV9IFG0</accession>
<evidence type="ECO:0000313" key="11">
    <source>
        <dbReference type="Proteomes" id="UP001300502"/>
    </source>
</evidence>
<proteinExistence type="inferred from homology"/>
<gene>
    <name evidence="10" type="ORF">GAYE_SCF19G4008</name>
</gene>
<evidence type="ECO:0000256" key="5">
    <source>
        <dbReference type="ARBA" id="ARBA00022776"/>
    </source>
</evidence>
<keyword evidence="5" id="KW-0498">Mitosis</keyword>
<comment type="caution">
    <text evidence="10">The sequence shown here is derived from an EMBL/GenBank/DDBJ whole genome shotgun (WGS) entry which is preliminary data.</text>
</comment>
<evidence type="ECO:0008006" key="12">
    <source>
        <dbReference type="Google" id="ProtNLM"/>
    </source>
</evidence>
<keyword evidence="9" id="KW-0137">Centromere</keyword>
<dbReference type="GO" id="GO:0000070">
    <property type="term" value="P:mitotic sister chromatid segregation"/>
    <property type="evidence" value="ECO:0007669"/>
    <property type="project" value="TreeGrafter"/>
</dbReference>
<evidence type="ECO:0000256" key="1">
    <source>
        <dbReference type="ARBA" id="ARBA00004629"/>
    </source>
</evidence>
<organism evidence="10 11">
    <name type="scientific">Galdieria yellowstonensis</name>
    <dbReference type="NCBI Taxonomy" id="3028027"/>
    <lineage>
        <taxon>Eukaryota</taxon>
        <taxon>Rhodophyta</taxon>
        <taxon>Bangiophyceae</taxon>
        <taxon>Galdieriales</taxon>
        <taxon>Galdieriaceae</taxon>
        <taxon>Galdieria</taxon>
    </lineage>
</organism>
<evidence type="ECO:0000256" key="4">
    <source>
        <dbReference type="ARBA" id="ARBA00022618"/>
    </source>
</evidence>
<name>A0AAV9IFG0_9RHOD</name>
<evidence type="ECO:0000256" key="7">
    <source>
        <dbReference type="ARBA" id="ARBA00023054"/>
    </source>
</evidence>